<dbReference type="EMBL" id="SRLO01000163">
    <property type="protein sequence ID" value="TNN70430.1"/>
    <property type="molecule type" value="Genomic_DNA"/>
</dbReference>
<dbReference type="AlphaFoldDB" id="A0A4Z2HY19"/>
<evidence type="ECO:0000313" key="4">
    <source>
        <dbReference type="Proteomes" id="UP000314294"/>
    </source>
</evidence>
<protein>
    <recommendedName>
        <fullName evidence="5">Secreted protein</fullName>
    </recommendedName>
</protein>
<comment type="caution">
    <text evidence="3">The sequence shown here is derived from an EMBL/GenBank/DDBJ whole genome shotgun (WGS) entry which is preliminary data.</text>
</comment>
<keyword evidence="4" id="KW-1185">Reference proteome</keyword>
<sequence>MCGGSLCEAVVFLVLPSEAGATSGRDVRNMQRRAVIIICAPHRRGPPCAPEDREAPRGAAARSAEPVVRETPAEPTTDS</sequence>
<evidence type="ECO:0008006" key="5">
    <source>
        <dbReference type="Google" id="ProtNLM"/>
    </source>
</evidence>
<evidence type="ECO:0000313" key="3">
    <source>
        <dbReference type="EMBL" id="TNN70430.1"/>
    </source>
</evidence>
<organism evidence="3 4">
    <name type="scientific">Liparis tanakae</name>
    <name type="common">Tanaka's snailfish</name>
    <dbReference type="NCBI Taxonomy" id="230148"/>
    <lineage>
        <taxon>Eukaryota</taxon>
        <taxon>Metazoa</taxon>
        <taxon>Chordata</taxon>
        <taxon>Craniata</taxon>
        <taxon>Vertebrata</taxon>
        <taxon>Euteleostomi</taxon>
        <taxon>Actinopterygii</taxon>
        <taxon>Neopterygii</taxon>
        <taxon>Teleostei</taxon>
        <taxon>Neoteleostei</taxon>
        <taxon>Acanthomorphata</taxon>
        <taxon>Eupercaria</taxon>
        <taxon>Perciformes</taxon>
        <taxon>Cottioidei</taxon>
        <taxon>Cottales</taxon>
        <taxon>Liparidae</taxon>
        <taxon>Liparis</taxon>
    </lineage>
</organism>
<name>A0A4Z2HY19_9TELE</name>
<evidence type="ECO:0000256" key="1">
    <source>
        <dbReference type="SAM" id="MobiDB-lite"/>
    </source>
</evidence>
<feature type="region of interest" description="Disordered" evidence="1">
    <location>
        <begin position="43"/>
        <end position="79"/>
    </location>
</feature>
<reference evidence="3 4" key="1">
    <citation type="submission" date="2019-03" db="EMBL/GenBank/DDBJ databases">
        <title>First draft genome of Liparis tanakae, snailfish: a comprehensive survey of snailfish specific genes.</title>
        <authorList>
            <person name="Kim W."/>
            <person name="Song I."/>
            <person name="Jeong J.-H."/>
            <person name="Kim D."/>
            <person name="Kim S."/>
            <person name="Ryu S."/>
            <person name="Song J.Y."/>
            <person name="Lee S.K."/>
        </authorList>
    </citation>
    <scope>NUCLEOTIDE SEQUENCE [LARGE SCALE GENOMIC DNA]</scope>
    <source>
        <tissue evidence="3">Muscle</tissue>
    </source>
</reference>
<feature type="signal peptide" evidence="2">
    <location>
        <begin position="1"/>
        <end position="21"/>
    </location>
</feature>
<dbReference type="Proteomes" id="UP000314294">
    <property type="component" value="Unassembled WGS sequence"/>
</dbReference>
<accession>A0A4Z2HY19</accession>
<feature type="chain" id="PRO_5021322325" description="Secreted protein" evidence="2">
    <location>
        <begin position="22"/>
        <end position="79"/>
    </location>
</feature>
<gene>
    <name evidence="3" type="ORF">EYF80_019307</name>
</gene>
<proteinExistence type="predicted"/>
<evidence type="ECO:0000256" key="2">
    <source>
        <dbReference type="SAM" id="SignalP"/>
    </source>
</evidence>
<keyword evidence="2" id="KW-0732">Signal</keyword>